<dbReference type="GO" id="GO:0005524">
    <property type="term" value="F:ATP binding"/>
    <property type="evidence" value="ECO:0007669"/>
    <property type="project" value="UniProtKB-UniRule"/>
</dbReference>
<evidence type="ECO:0000256" key="4">
    <source>
        <dbReference type="RuleBase" id="RU367045"/>
    </source>
</evidence>
<keyword evidence="4" id="KW-0963">Cytoplasm</keyword>
<comment type="catalytic activity">
    <reaction evidence="4">
        <text>ATP + H2O = ADP + phosphate + H(+)</text>
        <dbReference type="Rhea" id="RHEA:13065"/>
        <dbReference type="ChEBI" id="CHEBI:15377"/>
        <dbReference type="ChEBI" id="CHEBI:15378"/>
        <dbReference type="ChEBI" id="CHEBI:30616"/>
        <dbReference type="ChEBI" id="CHEBI:43474"/>
        <dbReference type="ChEBI" id="CHEBI:456216"/>
        <dbReference type="EC" id="3.6.4.6"/>
    </reaction>
</comment>
<dbReference type="SUPFAM" id="SSF54585">
    <property type="entry name" value="Cdc48 domain 2-like"/>
    <property type="match status" value="1"/>
</dbReference>
<keyword evidence="2 4" id="KW-0547">Nucleotide-binding</keyword>
<comment type="cofactor">
    <cofactor evidence="4">
        <name>Mg(2+)</name>
        <dbReference type="ChEBI" id="CHEBI:18420"/>
    </cofactor>
    <text evidence="4">Binds 1 Mg(2+) ion per subunit.</text>
</comment>
<dbReference type="InterPro" id="IPR029067">
    <property type="entry name" value="CDC48_domain_2-like_sf"/>
</dbReference>
<feature type="domain" description="CDC48" evidence="6">
    <location>
        <begin position="126"/>
        <end position="189"/>
    </location>
</feature>
<dbReference type="Pfam" id="PF02933">
    <property type="entry name" value="CDC48_2"/>
    <property type="match status" value="1"/>
</dbReference>
<dbReference type="Proteomes" id="UP001289374">
    <property type="component" value="Unassembled WGS sequence"/>
</dbReference>
<evidence type="ECO:0000256" key="3">
    <source>
        <dbReference type="ARBA" id="ARBA00022840"/>
    </source>
</evidence>
<gene>
    <name evidence="7" type="ORF">Sango_2577600</name>
</gene>
<reference evidence="7" key="1">
    <citation type="submission" date="2020-06" db="EMBL/GenBank/DDBJ databases">
        <authorList>
            <person name="Li T."/>
            <person name="Hu X."/>
            <person name="Zhang T."/>
            <person name="Song X."/>
            <person name="Zhang H."/>
            <person name="Dai N."/>
            <person name="Sheng W."/>
            <person name="Hou X."/>
            <person name="Wei L."/>
        </authorList>
    </citation>
    <scope>NUCLEOTIDE SEQUENCE</scope>
    <source>
        <strain evidence="7">K16</strain>
        <tissue evidence="7">Leaf</tissue>
    </source>
</reference>
<comment type="subcellular location">
    <subcellularLocation>
        <location evidence="4">Cytoplasm</location>
    </subcellularLocation>
</comment>
<dbReference type="InterPro" id="IPR003959">
    <property type="entry name" value="ATPase_AAA_core"/>
</dbReference>
<dbReference type="Pfam" id="PF00004">
    <property type="entry name" value="AAA"/>
    <property type="match status" value="1"/>
</dbReference>
<keyword evidence="5" id="KW-0472">Membrane</keyword>
<keyword evidence="5" id="KW-1133">Transmembrane helix</keyword>
<dbReference type="SUPFAM" id="SSF52540">
    <property type="entry name" value="P-loop containing nucleoside triphosphate hydrolases"/>
    <property type="match status" value="1"/>
</dbReference>
<dbReference type="InterPro" id="IPR004201">
    <property type="entry name" value="Cdc48_dom2"/>
</dbReference>
<feature type="transmembrane region" description="Helical" evidence="5">
    <location>
        <begin position="69"/>
        <end position="87"/>
    </location>
</feature>
<dbReference type="EMBL" id="JACGWL010000015">
    <property type="protein sequence ID" value="KAK4387070.1"/>
    <property type="molecule type" value="Genomic_DNA"/>
</dbReference>
<feature type="transmembrane region" description="Helical" evidence="5">
    <location>
        <begin position="30"/>
        <end position="49"/>
    </location>
</feature>
<comment type="similarity">
    <text evidence="1 4">Belongs to the AAA ATPase family.</text>
</comment>
<dbReference type="GO" id="GO:0005795">
    <property type="term" value="C:Golgi stack"/>
    <property type="evidence" value="ECO:0007669"/>
    <property type="project" value="TreeGrafter"/>
</dbReference>
<dbReference type="EC" id="3.6.4.6" evidence="4"/>
<dbReference type="InterPro" id="IPR039812">
    <property type="entry name" value="Vesicle-fus_ATPase"/>
</dbReference>
<comment type="caution">
    <text evidence="7">The sequence shown here is derived from an EMBL/GenBank/DDBJ whole genome shotgun (WGS) entry which is preliminary data.</text>
</comment>
<dbReference type="PANTHER" id="PTHR23078">
    <property type="entry name" value="VESICULAR-FUSION PROTEIN NSF"/>
    <property type="match status" value="1"/>
</dbReference>
<dbReference type="Gene3D" id="3.10.330.10">
    <property type="match status" value="1"/>
</dbReference>
<evidence type="ECO:0000256" key="2">
    <source>
        <dbReference type="ARBA" id="ARBA00022741"/>
    </source>
</evidence>
<keyword evidence="3 4" id="KW-0067">ATP-binding</keyword>
<evidence type="ECO:0000313" key="8">
    <source>
        <dbReference type="Proteomes" id="UP001289374"/>
    </source>
</evidence>
<dbReference type="GO" id="GO:0043001">
    <property type="term" value="P:Golgi to plasma membrane protein transport"/>
    <property type="evidence" value="ECO:0007669"/>
    <property type="project" value="TreeGrafter"/>
</dbReference>
<keyword evidence="8" id="KW-1185">Reference proteome</keyword>
<dbReference type="Gene3D" id="3.40.50.300">
    <property type="entry name" value="P-loop containing nucleotide triphosphate hydrolases"/>
    <property type="match status" value="1"/>
</dbReference>
<keyword evidence="4" id="KW-0460">Magnesium</keyword>
<reference evidence="7" key="2">
    <citation type="journal article" date="2024" name="Plant">
        <title>Genomic evolution and insights into agronomic trait innovations of Sesamum species.</title>
        <authorList>
            <person name="Miao H."/>
            <person name="Wang L."/>
            <person name="Qu L."/>
            <person name="Liu H."/>
            <person name="Sun Y."/>
            <person name="Le M."/>
            <person name="Wang Q."/>
            <person name="Wei S."/>
            <person name="Zheng Y."/>
            <person name="Lin W."/>
            <person name="Duan Y."/>
            <person name="Cao H."/>
            <person name="Xiong S."/>
            <person name="Wang X."/>
            <person name="Wei L."/>
            <person name="Li C."/>
            <person name="Ma Q."/>
            <person name="Ju M."/>
            <person name="Zhao R."/>
            <person name="Li G."/>
            <person name="Mu C."/>
            <person name="Tian Q."/>
            <person name="Mei H."/>
            <person name="Zhang T."/>
            <person name="Gao T."/>
            <person name="Zhang H."/>
        </authorList>
    </citation>
    <scope>NUCLEOTIDE SEQUENCE</scope>
    <source>
        <strain evidence="7">K16</strain>
    </source>
</reference>
<dbReference type="GO" id="GO:0016887">
    <property type="term" value="F:ATP hydrolysis activity"/>
    <property type="evidence" value="ECO:0007669"/>
    <property type="project" value="InterPro"/>
</dbReference>
<accession>A0AAE1W5A2</accession>
<keyword evidence="4" id="KW-0653">Protein transport</keyword>
<evidence type="ECO:0000256" key="1">
    <source>
        <dbReference type="ARBA" id="ARBA00006914"/>
    </source>
</evidence>
<dbReference type="Gene3D" id="2.40.40.20">
    <property type="match status" value="1"/>
</dbReference>
<dbReference type="SMART" id="SM01072">
    <property type="entry name" value="CDC48_2"/>
    <property type="match status" value="1"/>
</dbReference>
<keyword evidence="4" id="KW-0931">ER-Golgi transport</keyword>
<keyword evidence="4" id="KW-0479">Metal-binding</keyword>
<evidence type="ECO:0000313" key="7">
    <source>
        <dbReference type="EMBL" id="KAK4387070.1"/>
    </source>
</evidence>
<dbReference type="AlphaFoldDB" id="A0AAE1W5A2"/>
<dbReference type="InterPro" id="IPR027417">
    <property type="entry name" value="P-loop_NTPase"/>
</dbReference>
<comment type="function">
    <text evidence="4">Required for vesicle-mediated transport. Catalyzes the fusion of transport vesicles within the Golgi cisternae. Is also required for transport from the endoplasmic reticulum to the Golgi stack. Seems to function as a fusion protein required for the delivery of cargo proteins to all compartments of the Golgi stack independent of vesicle origin.</text>
</comment>
<keyword evidence="4" id="KW-0813">Transport</keyword>
<keyword evidence="5" id="KW-0812">Transmembrane</keyword>
<dbReference type="FunFam" id="3.10.330.10:FF:000007">
    <property type="entry name" value="Vesicle-fusing ATPase"/>
    <property type="match status" value="1"/>
</dbReference>
<protein>
    <recommendedName>
        <fullName evidence="4">Vesicle-fusing ATPase</fullName>
        <ecNumber evidence="4">3.6.4.6</ecNumber>
    </recommendedName>
</protein>
<dbReference type="GO" id="GO:0035494">
    <property type="term" value="P:SNARE complex disassembly"/>
    <property type="evidence" value="ECO:0007669"/>
    <property type="project" value="InterPro"/>
</dbReference>
<name>A0AAE1W5A2_9LAMI</name>
<dbReference type="GO" id="GO:0006891">
    <property type="term" value="P:intra-Golgi vesicle-mediated transport"/>
    <property type="evidence" value="ECO:0007669"/>
    <property type="project" value="TreeGrafter"/>
</dbReference>
<dbReference type="PANTHER" id="PTHR23078:SF3">
    <property type="entry name" value="VESICLE-FUSING ATPASE"/>
    <property type="match status" value="1"/>
</dbReference>
<keyword evidence="4" id="KW-0378">Hydrolase</keyword>
<proteinExistence type="inferred from homology"/>
<sequence>MPAMIVTNTPAKDLAYTNFAYCSPSDLRNFVVYVAKFICILLLLLAYYWGCLILPECASVTLNFDVLDMIPSLVTILVSMPFNVAMLKSPLGTLISISRFIPPEDFNLALLTLELEFVKKGAKDEQVDAVLLSKQIRKRFMNQVMTTGQRVTFEYHGNGYIFTVNQATVEGQEKSGGIERGIITADTYIIYEASNSSGIKIVNQREAASSNIFRHKEFNLQSFGIGGLSEEFADIFRRAFASRVFPPHVTSKLGIKHVKGMLLYGPPGTGKTLMARQIGKMLNGKEPKIT</sequence>
<organism evidence="7 8">
    <name type="scientific">Sesamum angolense</name>
    <dbReference type="NCBI Taxonomy" id="2727404"/>
    <lineage>
        <taxon>Eukaryota</taxon>
        <taxon>Viridiplantae</taxon>
        <taxon>Streptophyta</taxon>
        <taxon>Embryophyta</taxon>
        <taxon>Tracheophyta</taxon>
        <taxon>Spermatophyta</taxon>
        <taxon>Magnoliopsida</taxon>
        <taxon>eudicotyledons</taxon>
        <taxon>Gunneridae</taxon>
        <taxon>Pentapetalae</taxon>
        <taxon>asterids</taxon>
        <taxon>lamiids</taxon>
        <taxon>Lamiales</taxon>
        <taxon>Pedaliaceae</taxon>
        <taxon>Sesamum</taxon>
    </lineage>
</organism>
<evidence type="ECO:0000256" key="5">
    <source>
        <dbReference type="SAM" id="Phobius"/>
    </source>
</evidence>
<evidence type="ECO:0000259" key="6">
    <source>
        <dbReference type="SMART" id="SM01072"/>
    </source>
</evidence>
<dbReference type="GO" id="GO:0046872">
    <property type="term" value="F:metal ion binding"/>
    <property type="evidence" value="ECO:0007669"/>
    <property type="project" value="UniProtKB-UniRule"/>
</dbReference>